<dbReference type="PROSITE" id="PS51199">
    <property type="entry name" value="SF4_HELICASE"/>
    <property type="match status" value="1"/>
</dbReference>
<gene>
    <name evidence="19" type="ORF">KP79_PYT15993</name>
</gene>
<evidence type="ECO:0000256" key="11">
    <source>
        <dbReference type="ARBA" id="ARBA00023136"/>
    </source>
</evidence>
<dbReference type="SUPFAM" id="SSF56731">
    <property type="entry name" value="DNA primase core"/>
    <property type="match status" value="1"/>
</dbReference>
<dbReference type="InterPro" id="IPR007694">
    <property type="entry name" value="DNA_helicase_DnaB-like_C"/>
</dbReference>
<dbReference type="GO" id="GO:0005524">
    <property type="term" value="F:ATP binding"/>
    <property type="evidence" value="ECO:0007669"/>
    <property type="project" value="UniProtKB-KW"/>
</dbReference>
<protein>
    <recommendedName>
        <fullName evidence="14">DNA 5'-3' helicase</fullName>
        <ecNumber evidence="14">5.6.2.3</ecNumber>
    </recommendedName>
    <alternativeName>
        <fullName evidence="16">Twinkle protein, mitochondrial</fullName>
    </alternativeName>
</protein>
<feature type="region of interest" description="Disordered" evidence="17">
    <location>
        <begin position="545"/>
        <end position="625"/>
    </location>
</feature>
<evidence type="ECO:0000256" key="1">
    <source>
        <dbReference type="ARBA" id="ARBA00004436"/>
    </source>
</evidence>
<dbReference type="GO" id="GO:0005743">
    <property type="term" value="C:mitochondrial inner membrane"/>
    <property type="evidence" value="ECO:0007669"/>
    <property type="project" value="UniProtKB-SubCell"/>
</dbReference>
<dbReference type="GO" id="GO:0006264">
    <property type="term" value="P:mitochondrial DNA replication"/>
    <property type="evidence" value="ECO:0007669"/>
    <property type="project" value="TreeGrafter"/>
</dbReference>
<evidence type="ECO:0000256" key="2">
    <source>
        <dbReference type="ARBA" id="ARBA00004637"/>
    </source>
</evidence>
<keyword evidence="12" id="KW-0413">Isomerase</keyword>
<evidence type="ECO:0000256" key="8">
    <source>
        <dbReference type="ARBA" id="ARBA00022946"/>
    </source>
</evidence>
<feature type="domain" description="SF4 helicase" evidence="18">
    <location>
        <begin position="291"/>
        <end position="539"/>
    </location>
</feature>
<dbReference type="Pfam" id="PF13481">
    <property type="entry name" value="AAA_25"/>
    <property type="match status" value="1"/>
</dbReference>
<evidence type="ECO:0000256" key="17">
    <source>
        <dbReference type="SAM" id="MobiDB-lite"/>
    </source>
</evidence>
<dbReference type="CDD" id="cd01029">
    <property type="entry name" value="TOPRIM_primases"/>
    <property type="match status" value="1"/>
</dbReference>
<dbReference type="EC" id="5.6.2.3" evidence="14"/>
<evidence type="ECO:0000256" key="14">
    <source>
        <dbReference type="ARBA" id="ARBA00044969"/>
    </source>
</evidence>
<evidence type="ECO:0000256" key="3">
    <source>
        <dbReference type="ARBA" id="ARBA00022741"/>
    </source>
</evidence>
<proteinExistence type="predicted"/>
<evidence type="ECO:0000256" key="15">
    <source>
        <dbReference type="ARBA" id="ARBA00048954"/>
    </source>
</evidence>
<dbReference type="PANTHER" id="PTHR12873:SF0">
    <property type="entry name" value="TWINKLE MTDNA HELICASE"/>
    <property type="match status" value="1"/>
</dbReference>
<evidence type="ECO:0000313" key="19">
    <source>
        <dbReference type="EMBL" id="OWF40967.1"/>
    </source>
</evidence>
<dbReference type="PANTHER" id="PTHR12873">
    <property type="entry name" value="T7-LIKE MITOCHONDRIAL DNA HELICASE"/>
    <property type="match status" value="1"/>
</dbReference>
<accession>A0A210PWT1</accession>
<keyword evidence="10" id="KW-0496">Mitochondrion</keyword>
<evidence type="ECO:0000256" key="5">
    <source>
        <dbReference type="ARBA" id="ARBA00022801"/>
    </source>
</evidence>
<keyword evidence="13" id="KW-1135">Mitochondrion nucleoid</keyword>
<dbReference type="GO" id="GO:0043139">
    <property type="term" value="F:5'-3' DNA helicase activity"/>
    <property type="evidence" value="ECO:0007669"/>
    <property type="project" value="UniProtKB-EC"/>
</dbReference>
<keyword evidence="5" id="KW-0378">Hydrolase</keyword>
<keyword evidence="20" id="KW-1185">Reference proteome</keyword>
<evidence type="ECO:0000256" key="12">
    <source>
        <dbReference type="ARBA" id="ARBA00023235"/>
    </source>
</evidence>
<dbReference type="GO" id="GO:0008289">
    <property type="term" value="F:lipid binding"/>
    <property type="evidence" value="ECO:0007669"/>
    <property type="project" value="UniProtKB-KW"/>
</dbReference>
<dbReference type="Proteomes" id="UP000242188">
    <property type="component" value="Unassembled WGS sequence"/>
</dbReference>
<evidence type="ECO:0000256" key="10">
    <source>
        <dbReference type="ARBA" id="ARBA00023128"/>
    </source>
</evidence>
<dbReference type="Gene3D" id="3.40.50.300">
    <property type="entry name" value="P-loop containing nucleotide triphosphate hydrolases"/>
    <property type="match status" value="1"/>
</dbReference>
<dbReference type="Gene3D" id="3.40.1360.10">
    <property type="match status" value="1"/>
</dbReference>
<keyword evidence="4" id="KW-0999">Mitochondrion inner membrane</keyword>
<evidence type="ECO:0000256" key="9">
    <source>
        <dbReference type="ARBA" id="ARBA00023121"/>
    </source>
</evidence>
<feature type="compositionally biased region" description="Basic and acidic residues" evidence="17">
    <location>
        <begin position="557"/>
        <end position="566"/>
    </location>
</feature>
<dbReference type="CDD" id="cd01122">
    <property type="entry name" value="Twinkle_C"/>
    <property type="match status" value="1"/>
</dbReference>
<dbReference type="EMBL" id="NEDP02005434">
    <property type="protein sequence ID" value="OWF40967.1"/>
    <property type="molecule type" value="Genomic_DNA"/>
</dbReference>
<keyword evidence="7" id="KW-0067">ATP-binding</keyword>
<dbReference type="InterPro" id="IPR034154">
    <property type="entry name" value="TOPRIM_DnaG/twinkle"/>
</dbReference>
<sequence>MARQHPTEGHFQCDECQQHGTWTALKLNLENMRNIKRQARLDFPCMSEVQGAAFLKQGATEANRSLDVGIPLDQLEQSEQELVLEKFECENLSLSTLNSYNVKYHSEDQALLLPYYLADRTLISAKKLTCFPKEDSNSCSIEQEFTSLSGKCHLFGWNQISTSDDYIILTTSEFDAMAITETTKKKALALPMGISSIPIESLPDLERFKKILLWFENDLLSWKAAKHFAQKLNGSRCYIIRPSLETPGPYRALQQGLSLKNIIKNAHQIKHESIVSYSAMKNEVYSELANLEMVAGTEWKRYLPLNKILKGHRPGEMTVFTGPTGSGKTTFMSEYSLDLCESGVRTLWGSFEIPNVKLAKVMLTQFAKKNLSTHLDEFDLWSKKFEHLPLFFMTFHGHQSIQSVLDAMTHAVYVHDIEHIVVDNLQFMMGAMDKEKFFMQDRIISSFRNFATTKNCHITVVIHPRKEKEEELCTASVFGSAKATQEADNILILQDRRNTNPQAGKYIQVVKNRFDGDLGKMLLKFDKDIYTFSGKKLDTDRLKKQTHHQDNLVQNTEIEKHDDQSRRTLHSQNENGSEHWEADFPSDPEVKRFDYDTVNQAGDSAEAGDMMELSEDDDTKERLSY</sequence>
<organism evidence="19 20">
    <name type="scientific">Mizuhopecten yessoensis</name>
    <name type="common">Japanese scallop</name>
    <name type="synonym">Patinopecten yessoensis</name>
    <dbReference type="NCBI Taxonomy" id="6573"/>
    <lineage>
        <taxon>Eukaryota</taxon>
        <taxon>Metazoa</taxon>
        <taxon>Spiralia</taxon>
        <taxon>Lophotrochozoa</taxon>
        <taxon>Mollusca</taxon>
        <taxon>Bivalvia</taxon>
        <taxon>Autobranchia</taxon>
        <taxon>Pteriomorphia</taxon>
        <taxon>Pectinida</taxon>
        <taxon>Pectinoidea</taxon>
        <taxon>Pectinidae</taxon>
        <taxon>Mizuhopecten</taxon>
    </lineage>
</organism>
<feature type="compositionally biased region" description="Basic and acidic residues" evidence="17">
    <location>
        <begin position="576"/>
        <end position="595"/>
    </location>
</feature>
<evidence type="ECO:0000256" key="6">
    <source>
        <dbReference type="ARBA" id="ARBA00022806"/>
    </source>
</evidence>
<dbReference type="GO" id="GO:0016787">
    <property type="term" value="F:hydrolase activity"/>
    <property type="evidence" value="ECO:0007669"/>
    <property type="project" value="UniProtKB-KW"/>
</dbReference>
<evidence type="ECO:0000256" key="7">
    <source>
        <dbReference type="ARBA" id="ARBA00022840"/>
    </source>
</evidence>
<evidence type="ECO:0000256" key="4">
    <source>
        <dbReference type="ARBA" id="ARBA00022792"/>
    </source>
</evidence>
<dbReference type="AlphaFoldDB" id="A0A210PWT1"/>
<name>A0A210PWT1_MIZYE</name>
<evidence type="ECO:0000256" key="16">
    <source>
        <dbReference type="ARBA" id="ARBA00075597"/>
    </source>
</evidence>
<dbReference type="GO" id="GO:0042645">
    <property type="term" value="C:mitochondrial nucleoid"/>
    <property type="evidence" value="ECO:0007669"/>
    <property type="project" value="UniProtKB-SubCell"/>
</dbReference>
<keyword evidence="11" id="KW-0472">Membrane</keyword>
<comment type="caution">
    <text evidence="19">The sequence shown here is derived from an EMBL/GenBank/DDBJ whole genome shotgun (WGS) entry which is preliminary data.</text>
</comment>
<keyword evidence="9" id="KW-0446">Lipid-binding</keyword>
<comment type="catalytic activity">
    <reaction evidence="15">
        <text>ATP + H2O = ADP + phosphate + H(+)</text>
        <dbReference type="Rhea" id="RHEA:13065"/>
        <dbReference type="ChEBI" id="CHEBI:15377"/>
        <dbReference type="ChEBI" id="CHEBI:15378"/>
        <dbReference type="ChEBI" id="CHEBI:30616"/>
        <dbReference type="ChEBI" id="CHEBI:43474"/>
        <dbReference type="ChEBI" id="CHEBI:456216"/>
        <dbReference type="EC" id="5.6.2.3"/>
    </reaction>
</comment>
<evidence type="ECO:0000313" key="20">
    <source>
        <dbReference type="Proteomes" id="UP000242188"/>
    </source>
</evidence>
<keyword evidence="3" id="KW-0547">Nucleotide-binding</keyword>
<keyword evidence="6" id="KW-0347">Helicase</keyword>
<keyword evidence="8" id="KW-0809">Transit peptide</keyword>
<dbReference type="InterPro" id="IPR027417">
    <property type="entry name" value="P-loop_NTPase"/>
</dbReference>
<comment type="subcellular location">
    <subcellularLocation>
        <location evidence="2">Mitochondrion inner membrane</location>
        <topology evidence="2">Peripheral membrane protein</topology>
    </subcellularLocation>
    <subcellularLocation>
        <location evidence="1">Mitochondrion matrix</location>
        <location evidence="1">Mitochondrion nucleoid</location>
    </subcellularLocation>
</comment>
<evidence type="ECO:0000259" key="18">
    <source>
        <dbReference type="PROSITE" id="PS51199"/>
    </source>
</evidence>
<dbReference type="FunFam" id="3.40.50.300:FF:000845">
    <property type="entry name" value="Mitochondrial helicase twinkle"/>
    <property type="match status" value="1"/>
</dbReference>
<reference evidence="19 20" key="1">
    <citation type="journal article" date="2017" name="Nat. Ecol. Evol.">
        <title>Scallop genome provides insights into evolution of bilaterian karyotype and development.</title>
        <authorList>
            <person name="Wang S."/>
            <person name="Zhang J."/>
            <person name="Jiao W."/>
            <person name="Li J."/>
            <person name="Xun X."/>
            <person name="Sun Y."/>
            <person name="Guo X."/>
            <person name="Huan P."/>
            <person name="Dong B."/>
            <person name="Zhang L."/>
            <person name="Hu X."/>
            <person name="Sun X."/>
            <person name="Wang J."/>
            <person name="Zhao C."/>
            <person name="Wang Y."/>
            <person name="Wang D."/>
            <person name="Huang X."/>
            <person name="Wang R."/>
            <person name="Lv J."/>
            <person name="Li Y."/>
            <person name="Zhang Z."/>
            <person name="Liu B."/>
            <person name="Lu W."/>
            <person name="Hui Y."/>
            <person name="Liang J."/>
            <person name="Zhou Z."/>
            <person name="Hou R."/>
            <person name="Li X."/>
            <person name="Liu Y."/>
            <person name="Li H."/>
            <person name="Ning X."/>
            <person name="Lin Y."/>
            <person name="Zhao L."/>
            <person name="Xing Q."/>
            <person name="Dou J."/>
            <person name="Li Y."/>
            <person name="Mao J."/>
            <person name="Guo H."/>
            <person name="Dou H."/>
            <person name="Li T."/>
            <person name="Mu C."/>
            <person name="Jiang W."/>
            <person name="Fu Q."/>
            <person name="Fu X."/>
            <person name="Miao Y."/>
            <person name="Liu J."/>
            <person name="Yu Q."/>
            <person name="Li R."/>
            <person name="Liao H."/>
            <person name="Li X."/>
            <person name="Kong Y."/>
            <person name="Jiang Z."/>
            <person name="Chourrout D."/>
            <person name="Li R."/>
            <person name="Bao Z."/>
        </authorList>
    </citation>
    <scope>NUCLEOTIDE SEQUENCE [LARGE SCALE GENOMIC DNA]</scope>
    <source>
        <strain evidence="19 20">PY_sf001</strain>
    </source>
</reference>
<evidence type="ECO:0000256" key="13">
    <source>
        <dbReference type="ARBA" id="ARBA00023271"/>
    </source>
</evidence>
<dbReference type="GO" id="GO:0003697">
    <property type="term" value="F:single-stranded DNA binding"/>
    <property type="evidence" value="ECO:0007669"/>
    <property type="project" value="InterPro"/>
</dbReference>
<dbReference type="STRING" id="6573.A0A210PWT1"/>
<dbReference type="InterPro" id="IPR027032">
    <property type="entry name" value="Twinkle-like"/>
</dbReference>
<dbReference type="OrthoDB" id="275278at2759"/>
<dbReference type="SUPFAM" id="SSF52540">
    <property type="entry name" value="P-loop containing nucleoside triphosphate hydrolases"/>
    <property type="match status" value="1"/>
</dbReference>